<dbReference type="InterPro" id="IPR001208">
    <property type="entry name" value="MCM_dom"/>
</dbReference>
<evidence type="ECO:0000256" key="3">
    <source>
        <dbReference type="ARBA" id="ARBA00008010"/>
    </source>
</evidence>
<reference evidence="16" key="3">
    <citation type="submission" date="2025-09" db="UniProtKB">
        <authorList>
            <consortium name="Ensembl"/>
        </authorList>
    </citation>
    <scope>IDENTIFICATION</scope>
</reference>
<dbReference type="GO" id="GO:0017116">
    <property type="term" value="F:single-stranded DNA helicase activity"/>
    <property type="evidence" value="ECO:0007669"/>
    <property type="project" value="TreeGrafter"/>
</dbReference>
<accession>A0AAR2LGS3</accession>
<reference evidence="16" key="2">
    <citation type="submission" date="2025-08" db="UniProtKB">
        <authorList>
            <consortium name="Ensembl"/>
        </authorList>
    </citation>
    <scope>IDENTIFICATION</scope>
</reference>
<dbReference type="GO" id="GO:0005524">
    <property type="term" value="F:ATP binding"/>
    <property type="evidence" value="ECO:0007669"/>
    <property type="project" value="UniProtKB-UniRule"/>
</dbReference>
<evidence type="ECO:0000256" key="7">
    <source>
        <dbReference type="ARBA" id="ARBA00022801"/>
    </source>
</evidence>
<dbReference type="InterPro" id="IPR031327">
    <property type="entry name" value="MCM"/>
</dbReference>
<dbReference type="Pfam" id="PF14551">
    <property type="entry name" value="MCM_N"/>
    <property type="match status" value="1"/>
</dbReference>
<dbReference type="InterPro" id="IPR033762">
    <property type="entry name" value="MCM_OB"/>
</dbReference>
<proteinExistence type="inferred from homology"/>
<keyword evidence="17" id="KW-1185">Reference proteome</keyword>
<dbReference type="InterPro" id="IPR027417">
    <property type="entry name" value="P-loop_NTPase"/>
</dbReference>
<dbReference type="AlphaFoldDB" id="A0AAR2LGS3"/>
<keyword evidence="4" id="KW-0158">Chromosome</keyword>
<dbReference type="EC" id="3.6.4.12" evidence="14"/>
<dbReference type="FunFam" id="3.30.1640.10:FF:000002">
    <property type="entry name" value="DNA helicase"/>
    <property type="match status" value="1"/>
</dbReference>
<dbReference type="PRINTS" id="PR01657">
    <property type="entry name" value="MCMFAMILY"/>
</dbReference>
<dbReference type="PROSITE" id="PS50051">
    <property type="entry name" value="MCM_2"/>
    <property type="match status" value="1"/>
</dbReference>
<dbReference type="InterPro" id="IPR056575">
    <property type="entry name" value="WH_MCM3_C"/>
</dbReference>
<dbReference type="FunFam" id="2.20.28.10:FF:000006">
    <property type="entry name" value="DNA helicase"/>
    <property type="match status" value="1"/>
</dbReference>
<evidence type="ECO:0000256" key="5">
    <source>
        <dbReference type="ARBA" id="ARBA00022705"/>
    </source>
</evidence>
<dbReference type="Pfam" id="PF17207">
    <property type="entry name" value="MCM_OB"/>
    <property type="match status" value="1"/>
</dbReference>
<dbReference type="GeneTree" id="ENSGT01150000286966"/>
<dbReference type="InterPro" id="IPR027925">
    <property type="entry name" value="MCM_N"/>
</dbReference>
<evidence type="ECO:0000256" key="10">
    <source>
        <dbReference type="ARBA" id="ARBA00023125"/>
    </source>
</evidence>
<evidence type="ECO:0000313" key="16">
    <source>
        <dbReference type="Ensembl" id="ENSPNAP00000073581.1"/>
    </source>
</evidence>
<dbReference type="Gene3D" id="2.40.50.140">
    <property type="entry name" value="Nucleic acid-binding proteins"/>
    <property type="match status" value="1"/>
</dbReference>
<dbReference type="SUPFAM" id="SSF50249">
    <property type="entry name" value="Nucleic acid-binding proteins"/>
    <property type="match status" value="1"/>
</dbReference>
<keyword evidence="5 14" id="KW-0235">DNA replication</keyword>
<dbReference type="Pfam" id="PF23191">
    <property type="entry name" value="WHD_MCM3_C"/>
    <property type="match status" value="1"/>
</dbReference>
<dbReference type="SMART" id="SM00350">
    <property type="entry name" value="MCM"/>
    <property type="match status" value="1"/>
</dbReference>
<keyword evidence="6 13" id="KW-0547">Nucleotide-binding</keyword>
<keyword evidence="9 13" id="KW-0067">ATP-binding</keyword>
<dbReference type="Pfam" id="PF00493">
    <property type="entry name" value="MCM"/>
    <property type="match status" value="1"/>
</dbReference>
<dbReference type="GO" id="GO:0006271">
    <property type="term" value="P:DNA strand elongation involved in DNA replication"/>
    <property type="evidence" value="ECO:0007669"/>
    <property type="project" value="TreeGrafter"/>
</dbReference>
<evidence type="ECO:0000256" key="12">
    <source>
        <dbReference type="ARBA" id="ARBA00023306"/>
    </source>
</evidence>
<dbReference type="GO" id="GO:0016787">
    <property type="term" value="F:hydrolase activity"/>
    <property type="evidence" value="ECO:0007669"/>
    <property type="project" value="UniProtKB-KW"/>
</dbReference>
<evidence type="ECO:0000256" key="6">
    <source>
        <dbReference type="ARBA" id="ARBA00022741"/>
    </source>
</evidence>
<evidence type="ECO:0000256" key="8">
    <source>
        <dbReference type="ARBA" id="ARBA00022806"/>
    </source>
</evidence>
<dbReference type="CDD" id="cd17754">
    <property type="entry name" value="MCM3"/>
    <property type="match status" value="1"/>
</dbReference>
<dbReference type="InterPro" id="IPR018525">
    <property type="entry name" value="MCM_CS"/>
</dbReference>
<comment type="subunit">
    <text evidence="14">Component of the MCM2-7 complex.</text>
</comment>
<evidence type="ECO:0000256" key="14">
    <source>
        <dbReference type="RuleBase" id="RU368061"/>
    </source>
</evidence>
<dbReference type="InterPro" id="IPR041562">
    <property type="entry name" value="MCM_lid"/>
</dbReference>
<evidence type="ECO:0000256" key="4">
    <source>
        <dbReference type="ARBA" id="ARBA00022454"/>
    </source>
</evidence>
<keyword evidence="11 14" id="KW-0539">Nucleus</keyword>
<sequence>MDGGFEDLELREAQREYLDFLDDDQDQGVYHEKVRNMVSEDQSRLIVNINDLRRRNEKRAKELLKNAFSELVAFQKALKDLVASFDATYAKQFDEFHVGFEGSFGNKHVSPRTLSARFLGNLVCVEGIVTKCSLVRPKIMRSVHYCPATKKTLERKYTDLTSLDAFPSSAIYPTKDEENNPLETEFGLCCYKDHQTLTIQEMPEKAPAGQLPRSVDIIANDDLVDKVKPGDRVQLVGVYRCLPAKQGGFTSGTFRTILLANNVKLMSKEIVPTFSADDVAKIKKFCKTHSKDVFEHLSRSLAPSIHGHEYIKKAILCLLLGGNETNLENGTRIRGDINILLIGDPSVAKSQLLRYVLFTAPRAIPTTGRGSSGVGLTAAVTTDQETGERRLEAGAMVLADRGVVCIDEFDKMSDMDRTAIHEVMEQGRVTIAKAGIQARLNARCSVLAAANPVYGRYDQYKTPMENIGLQDSLLSRFDLLFIVLDQMDADSDREISEHVLRMHRYRPPGEQFSIWTSLATVKTCMMFYNLAVHFPHYIIYHAMPLGSTVDIFATEDPNITEAAEQELQIYEKKDNILHGHRKKKEKVVTMEFIRKYIHVAKLVKPVLTQEASDYIAEEYSKLRSHDQVNSDSARTMPVTARALETMIRLATAHAKARMSKTIDLGDAEVALELMQFAYFKKVIYEKINDMDSTMAEDSDDPYDFAENEDSEIKVFKAALLKAFKVTRSQSVAVPELLTHINKGQSEEFDQQEVNLLLERMQDDNQVMVSEDVVFLI</sequence>
<evidence type="ECO:0000256" key="11">
    <source>
        <dbReference type="ARBA" id="ARBA00023242"/>
    </source>
</evidence>
<evidence type="ECO:0000256" key="1">
    <source>
        <dbReference type="ARBA" id="ARBA00004123"/>
    </source>
</evidence>
<dbReference type="GO" id="GO:0042555">
    <property type="term" value="C:MCM complex"/>
    <property type="evidence" value="ECO:0007669"/>
    <property type="project" value="UniProtKB-UniRule"/>
</dbReference>
<comment type="subcellular location">
    <subcellularLocation>
        <location evidence="2">Chromosome</location>
    </subcellularLocation>
    <subcellularLocation>
        <location evidence="1 14">Nucleus</location>
    </subcellularLocation>
</comment>
<dbReference type="PANTHER" id="PTHR11630:SF71">
    <property type="entry name" value="DNA REPLICATION LICENSING FACTOR MCM3"/>
    <property type="match status" value="1"/>
</dbReference>
<keyword evidence="12" id="KW-0131">Cell cycle</keyword>
<feature type="domain" description="MCM C-terminal AAA(+) ATPase" evidence="15">
    <location>
        <begin position="293"/>
        <end position="499"/>
    </location>
</feature>
<keyword evidence="10 13" id="KW-0238">DNA-binding</keyword>
<dbReference type="Proteomes" id="UP001501920">
    <property type="component" value="Chromosome 4"/>
</dbReference>
<evidence type="ECO:0000256" key="9">
    <source>
        <dbReference type="ARBA" id="ARBA00022840"/>
    </source>
</evidence>
<organism evidence="16 17">
    <name type="scientific">Pygocentrus nattereri</name>
    <name type="common">Red-bellied piranha</name>
    <dbReference type="NCBI Taxonomy" id="42514"/>
    <lineage>
        <taxon>Eukaryota</taxon>
        <taxon>Metazoa</taxon>
        <taxon>Chordata</taxon>
        <taxon>Craniata</taxon>
        <taxon>Vertebrata</taxon>
        <taxon>Euteleostomi</taxon>
        <taxon>Actinopterygii</taxon>
        <taxon>Neopterygii</taxon>
        <taxon>Teleostei</taxon>
        <taxon>Ostariophysi</taxon>
        <taxon>Characiformes</taxon>
        <taxon>Characoidei</taxon>
        <taxon>Pygocentrus</taxon>
    </lineage>
</organism>
<comment type="catalytic activity">
    <reaction evidence="14">
        <text>ATP + H2O = ADP + phosphate + H(+)</text>
        <dbReference type="Rhea" id="RHEA:13065"/>
        <dbReference type="ChEBI" id="CHEBI:15377"/>
        <dbReference type="ChEBI" id="CHEBI:15378"/>
        <dbReference type="ChEBI" id="CHEBI:30616"/>
        <dbReference type="ChEBI" id="CHEBI:43474"/>
        <dbReference type="ChEBI" id="CHEBI:456216"/>
        <dbReference type="EC" id="3.6.4.12"/>
    </reaction>
</comment>
<keyword evidence="7 14" id="KW-0378">Hydrolase</keyword>
<dbReference type="Gene3D" id="3.30.1640.10">
    <property type="entry name" value="mini-chromosome maintenance (MCM) complex, chain A, domain 1"/>
    <property type="match status" value="1"/>
</dbReference>
<dbReference type="GO" id="GO:0003697">
    <property type="term" value="F:single-stranded DNA binding"/>
    <property type="evidence" value="ECO:0007669"/>
    <property type="project" value="TreeGrafter"/>
</dbReference>
<evidence type="ECO:0000259" key="15">
    <source>
        <dbReference type="PROSITE" id="PS50051"/>
    </source>
</evidence>
<dbReference type="PRINTS" id="PR01659">
    <property type="entry name" value="MCMPROTEIN3"/>
</dbReference>
<comment type="function">
    <text evidence="14">Acts as component of the MCM2-7 complex (MCM complex) which is the replicative helicase essential for 'once per cell cycle' DNA replication initiation and elongation in eukaryotic cells. The active ATPase sites in the MCM2-7 ring are formed through the interaction surfaces of two neighboring subunits such that a critical structure of a conserved arginine finger motif is provided in trans relative to the ATP-binding site of the Walker A box of the adjacent subunit. The six ATPase active sites, however, are likely to contribute differentially to the complex helicase activity.</text>
</comment>
<dbReference type="PANTHER" id="PTHR11630">
    <property type="entry name" value="DNA REPLICATION LICENSING FACTOR MCM FAMILY MEMBER"/>
    <property type="match status" value="1"/>
</dbReference>
<keyword evidence="8 14" id="KW-0347">Helicase</keyword>
<dbReference type="Pfam" id="PF17855">
    <property type="entry name" value="MCM_lid"/>
    <property type="match status" value="1"/>
</dbReference>
<dbReference type="GO" id="GO:0000727">
    <property type="term" value="P:double-strand break repair via break-induced replication"/>
    <property type="evidence" value="ECO:0007669"/>
    <property type="project" value="TreeGrafter"/>
</dbReference>
<dbReference type="GO" id="GO:0005694">
    <property type="term" value="C:chromosome"/>
    <property type="evidence" value="ECO:0007669"/>
    <property type="project" value="UniProtKB-SubCell"/>
</dbReference>
<reference evidence="16 17" key="1">
    <citation type="submission" date="2020-10" db="EMBL/GenBank/DDBJ databases">
        <title>Pygocentrus nattereri (red-bellied piranha) genome, fPygNat1, primary haplotype.</title>
        <authorList>
            <person name="Myers G."/>
            <person name="Meyer A."/>
            <person name="Karagic N."/>
            <person name="Pippel M."/>
            <person name="Winkler S."/>
            <person name="Tracey A."/>
            <person name="Wood J."/>
            <person name="Formenti G."/>
            <person name="Howe K."/>
            <person name="Fedrigo O."/>
            <person name="Jarvis E.D."/>
        </authorList>
    </citation>
    <scope>NUCLEOTIDE SEQUENCE [LARGE SCALE GENOMIC DNA]</scope>
</reference>
<evidence type="ECO:0000256" key="2">
    <source>
        <dbReference type="ARBA" id="ARBA00004286"/>
    </source>
</evidence>
<comment type="similarity">
    <text evidence="3 13">Belongs to the MCM family.</text>
</comment>
<dbReference type="SMART" id="SM00382">
    <property type="entry name" value="AAA"/>
    <property type="match status" value="1"/>
</dbReference>
<dbReference type="SUPFAM" id="SSF52540">
    <property type="entry name" value="P-loop containing nucleoside triphosphate hydrolases"/>
    <property type="match status" value="1"/>
</dbReference>
<evidence type="ECO:0000256" key="13">
    <source>
        <dbReference type="RuleBase" id="RU004070"/>
    </source>
</evidence>
<name>A0AAR2LGS3_PYGNA</name>
<dbReference type="InterPro" id="IPR008046">
    <property type="entry name" value="Mcm3"/>
</dbReference>
<dbReference type="Gene3D" id="2.20.28.10">
    <property type="match status" value="1"/>
</dbReference>
<dbReference type="GO" id="GO:0005634">
    <property type="term" value="C:nucleus"/>
    <property type="evidence" value="ECO:0007669"/>
    <property type="project" value="UniProtKB-SubCell"/>
</dbReference>
<dbReference type="Gene3D" id="3.40.50.300">
    <property type="entry name" value="P-loop containing nucleotide triphosphate hydrolases"/>
    <property type="match status" value="1"/>
</dbReference>
<dbReference type="PROSITE" id="PS00847">
    <property type="entry name" value="MCM_1"/>
    <property type="match status" value="1"/>
</dbReference>
<dbReference type="InterPro" id="IPR003593">
    <property type="entry name" value="AAA+_ATPase"/>
</dbReference>
<protein>
    <recommendedName>
        <fullName evidence="14">DNA replication licensing factor MCM3</fullName>
        <ecNumber evidence="14">3.6.4.12</ecNumber>
    </recommendedName>
</protein>
<dbReference type="InterPro" id="IPR012340">
    <property type="entry name" value="NA-bd_OB-fold"/>
</dbReference>
<evidence type="ECO:0000313" key="17">
    <source>
        <dbReference type="Proteomes" id="UP001501920"/>
    </source>
</evidence>
<dbReference type="GO" id="GO:1902975">
    <property type="term" value="P:mitotic DNA replication initiation"/>
    <property type="evidence" value="ECO:0007669"/>
    <property type="project" value="TreeGrafter"/>
</dbReference>
<dbReference type="Ensembl" id="ENSPNAT00000051917.1">
    <property type="protein sequence ID" value="ENSPNAP00000073581.1"/>
    <property type="gene ID" value="ENSPNAG00000028584.2"/>
</dbReference>